<dbReference type="CDD" id="cd03039">
    <property type="entry name" value="GST_N_Sigma_like"/>
    <property type="match status" value="1"/>
</dbReference>
<evidence type="ECO:0000256" key="1">
    <source>
        <dbReference type="ARBA" id="ARBA00012452"/>
    </source>
</evidence>
<evidence type="ECO:0000256" key="3">
    <source>
        <dbReference type="ARBA" id="ARBA00038317"/>
    </source>
</evidence>
<dbReference type="InterPro" id="IPR040079">
    <property type="entry name" value="Glutathione_S-Trfase"/>
</dbReference>
<dbReference type="GO" id="GO:0006749">
    <property type="term" value="P:glutathione metabolic process"/>
    <property type="evidence" value="ECO:0007669"/>
    <property type="project" value="TreeGrafter"/>
</dbReference>
<organism evidence="7 8">
    <name type="scientific">Meganyctiphanes norvegica</name>
    <name type="common">Northern krill</name>
    <name type="synonym">Thysanopoda norvegica</name>
    <dbReference type="NCBI Taxonomy" id="48144"/>
    <lineage>
        <taxon>Eukaryota</taxon>
        <taxon>Metazoa</taxon>
        <taxon>Ecdysozoa</taxon>
        <taxon>Arthropoda</taxon>
        <taxon>Crustacea</taxon>
        <taxon>Multicrustacea</taxon>
        <taxon>Malacostraca</taxon>
        <taxon>Eumalacostraca</taxon>
        <taxon>Eucarida</taxon>
        <taxon>Euphausiacea</taxon>
        <taxon>Euphausiidae</taxon>
        <taxon>Meganyctiphanes</taxon>
    </lineage>
</organism>
<sequence length="202" mass="23397">MPDYKLIYFNLQARAELTRWCFAYGGIPYEDDRIEGTWVQRKKEMPAGKIPVLYVDGKPLTESLAIARYAAKQAGLVPRDDLQAAYCDAMVDTMAGEVLHTIYQHIVFGKDEPAEKQRKLKEDLVPKWNPILKRLNERLSNQDWFISDRVTWVDLAISFIFGKAAEHYPKLLNDYPNVNKVVENVQNLKPIKKWISTRPKTN</sequence>
<evidence type="ECO:0000256" key="4">
    <source>
        <dbReference type="ARBA" id="ARBA00047960"/>
    </source>
</evidence>
<proteinExistence type="inferred from homology"/>
<dbReference type="Proteomes" id="UP001497623">
    <property type="component" value="Unassembled WGS sequence"/>
</dbReference>
<dbReference type="GO" id="GO:0004364">
    <property type="term" value="F:glutathione transferase activity"/>
    <property type="evidence" value="ECO:0007669"/>
    <property type="project" value="UniProtKB-EC"/>
</dbReference>
<dbReference type="SFLD" id="SFLDG01205">
    <property type="entry name" value="AMPS.1"/>
    <property type="match status" value="1"/>
</dbReference>
<feature type="domain" description="GST N-terminal" evidence="5">
    <location>
        <begin position="2"/>
        <end position="78"/>
    </location>
</feature>
<dbReference type="SFLD" id="SFLDG00363">
    <property type="entry name" value="AMPS_(cytGST):_Alpha-__Mu-__Pi"/>
    <property type="match status" value="1"/>
</dbReference>
<dbReference type="Gene3D" id="1.20.1050.130">
    <property type="match status" value="1"/>
</dbReference>
<dbReference type="SUPFAM" id="SSF52833">
    <property type="entry name" value="Thioredoxin-like"/>
    <property type="match status" value="1"/>
</dbReference>
<keyword evidence="8" id="KW-1185">Reference proteome</keyword>
<dbReference type="CDD" id="cd03192">
    <property type="entry name" value="GST_C_Sigma_like"/>
    <property type="match status" value="1"/>
</dbReference>
<comment type="caution">
    <text evidence="7">The sequence shown here is derived from an EMBL/GenBank/DDBJ whole genome shotgun (WGS) entry which is preliminary data.</text>
</comment>
<dbReference type="InterPro" id="IPR010987">
    <property type="entry name" value="Glutathione-S-Trfase_C-like"/>
</dbReference>
<reference evidence="7 8" key="1">
    <citation type="submission" date="2024-05" db="EMBL/GenBank/DDBJ databases">
        <authorList>
            <person name="Wallberg A."/>
        </authorList>
    </citation>
    <scope>NUCLEOTIDE SEQUENCE [LARGE SCALE GENOMIC DNA]</scope>
</reference>
<dbReference type="Pfam" id="PF14497">
    <property type="entry name" value="GST_C_3"/>
    <property type="match status" value="1"/>
</dbReference>
<dbReference type="SFLD" id="SFLDS00019">
    <property type="entry name" value="Glutathione_Transferase_(cytos"/>
    <property type="match status" value="1"/>
</dbReference>
<dbReference type="InterPro" id="IPR004046">
    <property type="entry name" value="GST_C"/>
</dbReference>
<evidence type="ECO:0000259" key="5">
    <source>
        <dbReference type="PROSITE" id="PS50404"/>
    </source>
</evidence>
<evidence type="ECO:0000313" key="7">
    <source>
        <dbReference type="EMBL" id="CAL4094872.1"/>
    </source>
</evidence>
<evidence type="ECO:0000313" key="8">
    <source>
        <dbReference type="Proteomes" id="UP001497623"/>
    </source>
</evidence>
<dbReference type="InterPro" id="IPR050213">
    <property type="entry name" value="GST_superfamily"/>
</dbReference>
<dbReference type="InterPro" id="IPR036282">
    <property type="entry name" value="Glutathione-S-Trfase_C_sf"/>
</dbReference>
<evidence type="ECO:0000256" key="2">
    <source>
        <dbReference type="ARBA" id="ARBA00022679"/>
    </source>
</evidence>
<accession>A0AAV2QNN9</accession>
<dbReference type="SUPFAM" id="SSF47616">
    <property type="entry name" value="GST C-terminal domain-like"/>
    <property type="match status" value="1"/>
</dbReference>
<dbReference type="InterPro" id="IPR004045">
    <property type="entry name" value="Glutathione_S-Trfase_N"/>
</dbReference>
<evidence type="ECO:0000259" key="6">
    <source>
        <dbReference type="PROSITE" id="PS50405"/>
    </source>
</evidence>
<gene>
    <name evidence="7" type="ORF">MNOR_LOCUS15261</name>
</gene>
<dbReference type="InterPro" id="IPR036249">
    <property type="entry name" value="Thioredoxin-like_sf"/>
</dbReference>
<feature type="domain" description="GST C-terminal" evidence="6">
    <location>
        <begin position="80"/>
        <end position="202"/>
    </location>
</feature>
<dbReference type="PANTHER" id="PTHR11571">
    <property type="entry name" value="GLUTATHIONE S-TRANSFERASE"/>
    <property type="match status" value="1"/>
</dbReference>
<dbReference type="EMBL" id="CAXKWB010009473">
    <property type="protein sequence ID" value="CAL4094872.1"/>
    <property type="molecule type" value="Genomic_DNA"/>
</dbReference>
<dbReference type="PROSITE" id="PS50404">
    <property type="entry name" value="GST_NTER"/>
    <property type="match status" value="1"/>
</dbReference>
<comment type="similarity">
    <text evidence="3">Belongs to the GST superfamily. Sigma family.</text>
</comment>
<name>A0AAV2QNN9_MEGNR</name>
<protein>
    <recommendedName>
        <fullName evidence="1">glutathione transferase</fullName>
        <ecNumber evidence="1">2.5.1.18</ecNumber>
    </recommendedName>
</protein>
<dbReference type="AlphaFoldDB" id="A0AAV2QNN9"/>
<keyword evidence="2" id="KW-0808">Transferase</keyword>
<dbReference type="PANTHER" id="PTHR11571:SF224">
    <property type="entry name" value="HEMATOPOIETIC PROSTAGLANDIN D SYNTHASE"/>
    <property type="match status" value="1"/>
</dbReference>
<dbReference type="EC" id="2.5.1.18" evidence="1"/>
<dbReference type="Pfam" id="PF02798">
    <property type="entry name" value="GST_N"/>
    <property type="match status" value="1"/>
</dbReference>
<dbReference type="PROSITE" id="PS50405">
    <property type="entry name" value="GST_CTER"/>
    <property type="match status" value="1"/>
</dbReference>
<comment type="catalytic activity">
    <reaction evidence="4">
        <text>RX + glutathione = an S-substituted glutathione + a halide anion + H(+)</text>
        <dbReference type="Rhea" id="RHEA:16437"/>
        <dbReference type="ChEBI" id="CHEBI:15378"/>
        <dbReference type="ChEBI" id="CHEBI:16042"/>
        <dbReference type="ChEBI" id="CHEBI:17792"/>
        <dbReference type="ChEBI" id="CHEBI:57925"/>
        <dbReference type="ChEBI" id="CHEBI:90779"/>
        <dbReference type="EC" id="2.5.1.18"/>
    </reaction>
</comment>